<sequence>MTSDTPSQQPLVVSRIALIVCAIVLVISWIGSHSNRPSSRQMEGYAFGTWGRPPIQPLTRDSVESVKMGLKVLPIEGFQFFKSPSGPDPGNVTLGFVNRGEQLLGEIRRFDPERDAWPPRPDEFGQSLQLASESEPDADNGFLMRSDSRIQVQTILYDDAVVTWASPKKSMAWPLRVHIGRCELADQLLRITLYEVNSGTPVPVYDEGPIATLGNALRPQ</sequence>
<evidence type="ECO:0000313" key="2">
    <source>
        <dbReference type="EMBL" id="KAA5542185.1"/>
    </source>
</evidence>
<keyword evidence="1" id="KW-0812">Transmembrane</keyword>
<accession>A0A5M6DAF7</accession>
<comment type="caution">
    <text evidence="2">The sequence shown here is derived from an EMBL/GenBank/DDBJ whole genome shotgun (WGS) entry which is preliminary data.</text>
</comment>
<dbReference type="AlphaFoldDB" id="A0A5M6DAF7"/>
<organism evidence="2 3">
    <name type="scientific">Roseiconus nitratireducens</name>
    <dbReference type="NCBI Taxonomy" id="2605748"/>
    <lineage>
        <taxon>Bacteria</taxon>
        <taxon>Pseudomonadati</taxon>
        <taxon>Planctomycetota</taxon>
        <taxon>Planctomycetia</taxon>
        <taxon>Pirellulales</taxon>
        <taxon>Pirellulaceae</taxon>
        <taxon>Roseiconus</taxon>
    </lineage>
</organism>
<dbReference type="EMBL" id="VWOX01000008">
    <property type="protein sequence ID" value="KAA5542185.1"/>
    <property type="molecule type" value="Genomic_DNA"/>
</dbReference>
<gene>
    <name evidence="2" type="ORF">FYK55_15380</name>
</gene>
<keyword evidence="1" id="KW-1133">Transmembrane helix</keyword>
<dbReference type="RefSeq" id="WP_150077333.1">
    <property type="nucleotide sequence ID" value="NZ_VWOX01000008.1"/>
</dbReference>
<protein>
    <submittedName>
        <fullName evidence="2">Uncharacterized protein</fullName>
    </submittedName>
</protein>
<name>A0A5M6DAF7_9BACT</name>
<proteinExistence type="predicted"/>
<keyword evidence="3" id="KW-1185">Reference proteome</keyword>
<dbReference type="Proteomes" id="UP000324479">
    <property type="component" value="Unassembled WGS sequence"/>
</dbReference>
<keyword evidence="1" id="KW-0472">Membrane</keyword>
<evidence type="ECO:0000313" key="3">
    <source>
        <dbReference type="Proteomes" id="UP000324479"/>
    </source>
</evidence>
<evidence type="ECO:0000256" key="1">
    <source>
        <dbReference type="SAM" id="Phobius"/>
    </source>
</evidence>
<feature type="transmembrane region" description="Helical" evidence="1">
    <location>
        <begin position="12"/>
        <end position="32"/>
    </location>
</feature>
<reference evidence="2 3" key="1">
    <citation type="submission" date="2019-08" db="EMBL/GenBank/DDBJ databases">
        <authorList>
            <person name="Dhanesh K."/>
            <person name="Kumar G."/>
            <person name="Sasikala C."/>
            <person name="Venkata Ramana C."/>
        </authorList>
    </citation>
    <scope>NUCLEOTIDE SEQUENCE [LARGE SCALE GENOMIC DNA]</scope>
    <source>
        <strain evidence="2 3">JC645</strain>
    </source>
</reference>